<protein>
    <submittedName>
        <fullName evidence="1">HAD hydrolase, subfamily IA</fullName>
    </submittedName>
</protein>
<accession>A0A096PBM7</accession>
<dbReference type="InterPro" id="IPR050155">
    <property type="entry name" value="HAD-like_hydrolase_sf"/>
</dbReference>
<dbReference type="GO" id="GO:0005829">
    <property type="term" value="C:cytosol"/>
    <property type="evidence" value="ECO:0007669"/>
    <property type="project" value="TreeGrafter"/>
</dbReference>
<dbReference type="Proteomes" id="UP000009170">
    <property type="component" value="Unassembled WGS sequence"/>
</dbReference>
<dbReference type="PANTHER" id="PTHR43434">
    <property type="entry name" value="PHOSPHOGLYCOLATE PHOSPHATASE"/>
    <property type="match status" value="1"/>
</dbReference>
<organism evidence="1 2">
    <name type="scientific">Ostreococcus tauri</name>
    <name type="common">Marine green alga</name>
    <dbReference type="NCBI Taxonomy" id="70448"/>
    <lineage>
        <taxon>Eukaryota</taxon>
        <taxon>Viridiplantae</taxon>
        <taxon>Chlorophyta</taxon>
        <taxon>Mamiellophyceae</taxon>
        <taxon>Mamiellales</taxon>
        <taxon>Bathycoccaceae</taxon>
        <taxon>Ostreococcus</taxon>
    </lineage>
</organism>
<dbReference type="GeneID" id="9837844"/>
<gene>
    <name evidence="1" type="ORF">OT_ostta14g01155</name>
</gene>
<dbReference type="PANTHER" id="PTHR43434:SF1">
    <property type="entry name" value="PHOSPHOGLYCOLATE PHOSPHATASE"/>
    <property type="match status" value="1"/>
</dbReference>
<dbReference type="KEGG" id="ota:OT_ostta14g01155"/>
<dbReference type="InterPro" id="IPR023214">
    <property type="entry name" value="HAD_sf"/>
</dbReference>
<keyword evidence="2" id="KW-1185">Reference proteome</keyword>
<dbReference type="OrthoDB" id="269227at2759"/>
<comment type="caution">
    <text evidence="1">The sequence shown here is derived from an EMBL/GenBank/DDBJ whole genome shotgun (WGS) entry which is preliminary data.</text>
</comment>
<dbReference type="InParanoid" id="A0A096PBM7"/>
<dbReference type="InterPro" id="IPR036412">
    <property type="entry name" value="HAD-like_sf"/>
</dbReference>
<dbReference type="SFLD" id="SFLDS00003">
    <property type="entry name" value="Haloacid_Dehalogenase"/>
    <property type="match status" value="1"/>
</dbReference>
<dbReference type="Gene3D" id="1.10.150.240">
    <property type="entry name" value="Putative phosphatase, domain 2"/>
    <property type="match status" value="1"/>
</dbReference>
<dbReference type="EMBL" id="CAID01000014">
    <property type="protein sequence ID" value="CEG02038.1"/>
    <property type="molecule type" value="Genomic_DNA"/>
</dbReference>
<dbReference type="InterPro" id="IPR023198">
    <property type="entry name" value="PGP-like_dom2"/>
</dbReference>
<proteinExistence type="predicted"/>
<dbReference type="SFLD" id="SFLDG01129">
    <property type="entry name" value="C1.5:_HAD__Beta-PGM__Phosphata"/>
    <property type="match status" value="1"/>
</dbReference>
<dbReference type="PRINTS" id="PR00413">
    <property type="entry name" value="HADHALOGNASE"/>
</dbReference>
<dbReference type="Gene3D" id="3.40.50.1000">
    <property type="entry name" value="HAD superfamily/HAD-like"/>
    <property type="match status" value="1"/>
</dbReference>
<reference evidence="1 2" key="2">
    <citation type="journal article" date="2014" name="BMC Genomics">
        <title>An improved genome of the model marine alga Ostreococcus tauri unfolds by assessing Illumina de novo assemblies.</title>
        <authorList>
            <person name="Blanc-Mathieu R."/>
            <person name="Verhelst B."/>
            <person name="Derelle E."/>
            <person name="Rombauts S."/>
            <person name="Bouget F.Y."/>
            <person name="Carre I."/>
            <person name="Chateau A."/>
            <person name="Eyre-Walker A."/>
            <person name="Grimsley N."/>
            <person name="Moreau H."/>
            <person name="Piegu B."/>
            <person name="Rivals E."/>
            <person name="Schackwitz W."/>
            <person name="Van de Peer Y."/>
            <person name="Piganeau G."/>
        </authorList>
    </citation>
    <scope>NUCLEOTIDE SEQUENCE [LARGE SCALE GENOMIC DNA]</scope>
    <source>
        <strain evidence="2">OTTH 0595 / CCAP 157/2 / RCC745</strain>
    </source>
</reference>
<name>A0A096PBM7_OSTTA</name>
<keyword evidence="1" id="KW-0378">Hydrolase</keyword>
<dbReference type="GO" id="GO:0008967">
    <property type="term" value="F:phosphoglycolate phosphatase activity"/>
    <property type="evidence" value="ECO:0007669"/>
    <property type="project" value="TreeGrafter"/>
</dbReference>
<evidence type="ECO:0000313" key="2">
    <source>
        <dbReference type="Proteomes" id="UP000009170"/>
    </source>
</evidence>
<dbReference type="AlphaFoldDB" id="A0A096PBM7"/>
<dbReference type="GO" id="GO:0006281">
    <property type="term" value="P:DNA repair"/>
    <property type="evidence" value="ECO:0007669"/>
    <property type="project" value="TreeGrafter"/>
</dbReference>
<dbReference type="Pfam" id="PF13419">
    <property type="entry name" value="HAD_2"/>
    <property type="match status" value="1"/>
</dbReference>
<reference evidence="2" key="1">
    <citation type="journal article" date="2006" name="Proc. Natl. Acad. Sci. U.S.A.">
        <title>Genome analysis of the smallest free-living eukaryote Ostreococcus tauri unveils many unique features.</title>
        <authorList>
            <person name="Derelle E."/>
            <person name="Ferraz C."/>
            <person name="Rombauts S."/>
            <person name="Rouze P."/>
            <person name="Worden A.Z."/>
            <person name="Robbens S."/>
            <person name="Partensky F."/>
            <person name="Degroeve S."/>
            <person name="Echeynie S."/>
            <person name="Cooke R."/>
            <person name="Saeys Y."/>
            <person name="Wuyts J."/>
            <person name="Jabbari K."/>
            <person name="Bowler C."/>
            <person name="Panaud O."/>
            <person name="Piegu B."/>
            <person name="Ball S.G."/>
            <person name="Ral J.-P."/>
            <person name="Bouget F.-Y."/>
            <person name="Piganeau G."/>
            <person name="De Baets B."/>
            <person name="Picard A."/>
            <person name="Delseny M."/>
            <person name="Demaille J."/>
            <person name="Van de Peer Y."/>
            <person name="Moreau H."/>
        </authorList>
    </citation>
    <scope>NUCLEOTIDE SEQUENCE [LARGE SCALE GENOMIC DNA]</scope>
    <source>
        <strain evidence="2">OTTH 0595 / CCAP 157/2 / RCC745</strain>
    </source>
</reference>
<evidence type="ECO:0000313" key="1">
    <source>
        <dbReference type="EMBL" id="CEG02038.1"/>
    </source>
</evidence>
<sequence>MVPRVSVIASGAAPSGAARSPDCPSNSLSKCQVVVWDVDGTLADSTDLGFDCTNLVLRQNALAEITRAQYLQGTRHTTPRRLAWHATGDADAACGEALGAAFDATYVELVSRDTTGFYDGVDAIVERLREDGRAQAVLSNACGTYARAVVRVNGVEGTMKRCYGADDVPRAKPAPDGVLMIMRELEVEDLGTVCYIGDAPSDGAAARAAGCVAVGVNWGSHDLRDAAHAENFDVVFDTVDELAAALFDDVRVV</sequence>
<dbReference type="InterPro" id="IPR006439">
    <property type="entry name" value="HAD-SF_hydro_IA"/>
</dbReference>
<dbReference type="RefSeq" id="XP_022841317.1">
    <property type="nucleotide sequence ID" value="XM_022982539.1"/>
</dbReference>
<dbReference type="InterPro" id="IPR041492">
    <property type="entry name" value="HAD_2"/>
</dbReference>
<dbReference type="SUPFAM" id="SSF56784">
    <property type="entry name" value="HAD-like"/>
    <property type="match status" value="1"/>
</dbReference>